<dbReference type="EMBL" id="CP053069">
    <property type="protein sequence ID" value="QJR12655.1"/>
    <property type="molecule type" value="Genomic_DNA"/>
</dbReference>
<keyword evidence="3" id="KW-1185">Reference proteome</keyword>
<proteinExistence type="predicted"/>
<dbReference type="GO" id="GO:0008168">
    <property type="term" value="F:methyltransferase activity"/>
    <property type="evidence" value="ECO:0007669"/>
    <property type="project" value="UniProtKB-KW"/>
</dbReference>
<feature type="domain" description="Methyltransferase" evidence="1">
    <location>
        <begin position="60"/>
        <end position="160"/>
    </location>
</feature>
<evidence type="ECO:0000313" key="2">
    <source>
        <dbReference type="EMBL" id="QJR12655.1"/>
    </source>
</evidence>
<organism evidence="2 3">
    <name type="scientific">Usitatibacter rugosus</name>
    <dbReference type="NCBI Taxonomy" id="2732067"/>
    <lineage>
        <taxon>Bacteria</taxon>
        <taxon>Pseudomonadati</taxon>
        <taxon>Pseudomonadota</taxon>
        <taxon>Betaproteobacteria</taxon>
        <taxon>Nitrosomonadales</taxon>
        <taxon>Usitatibacteraceae</taxon>
        <taxon>Usitatibacter</taxon>
    </lineage>
</organism>
<evidence type="ECO:0000313" key="3">
    <source>
        <dbReference type="Proteomes" id="UP000501534"/>
    </source>
</evidence>
<dbReference type="EC" id="2.5.1.-" evidence="2"/>
<keyword evidence="2" id="KW-0808">Transferase</keyword>
<dbReference type="GO" id="GO:0032259">
    <property type="term" value="P:methylation"/>
    <property type="evidence" value="ECO:0007669"/>
    <property type="project" value="UniProtKB-KW"/>
</dbReference>
<accession>A0A6M4H020</accession>
<evidence type="ECO:0000259" key="1">
    <source>
        <dbReference type="Pfam" id="PF13847"/>
    </source>
</evidence>
<dbReference type="Gene3D" id="3.40.50.150">
    <property type="entry name" value="Vaccinia Virus protein VP39"/>
    <property type="match status" value="1"/>
</dbReference>
<gene>
    <name evidence="2" type="primary">cmoB</name>
    <name evidence="2" type="ORF">DSM104443_03747</name>
</gene>
<dbReference type="KEGG" id="uru:DSM104443_03747"/>
<sequence>MSSKELLERVRSRTWFYEFELPDGTRTKSYLPAGVEKIHATRAQLMNQALDAAVGTDCSALTAVDLACHQGWFSMQLAKRRFKEIVGVDGRDEHLADAQLVSQALGVRGFRTLKADLEDAKAADIGLYDVTLMLGLLYHLENPVRVLRLARSVTRKTLIIETQVVPHMSGVVDWGAHTFQRHMVGAFGIIDETEETHANEAGIHGICLAPSIEALAWLLKRVGFERVERLIPPADGYEQLVGQKRVMFAAHVA</sequence>
<reference evidence="2 3" key="1">
    <citation type="submission" date="2020-04" db="EMBL/GenBank/DDBJ databases">
        <title>Usitatibacter rugosus gen. nov., sp. nov. and Usitatibacter palustris sp. nov., novel members of Usitatibacteraceae fam. nov. within the order Nitrosomonadales isolated from soil.</title>
        <authorList>
            <person name="Huber K.J."/>
            <person name="Neumann-Schaal M."/>
            <person name="Geppert A."/>
            <person name="Luckner M."/>
            <person name="Wanner G."/>
            <person name="Overmann J."/>
        </authorList>
    </citation>
    <scope>NUCLEOTIDE SEQUENCE [LARGE SCALE GENOMIC DNA]</scope>
    <source>
        <strain evidence="2 3">0125_3</strain>
    </source>
</reference>
<name>A0A6M4H020_9PROT</name>
<dbReference type="Pfam" id="PF13847">
    <property type="entry name" value="Methyltransf_31"/>
    <property type="match status" value="1"/>
</dbReference>
<protein>
    <submittedName>
        <fullName evidence="2">tRNA U34 carboxymethyltransferase</fullName>
        <ecNumber evidence="2">2.5.1.-</ecNumber>
    </submittedName>
</protein>
<dbReference type="Proteomes" id="UP000501534">
    <property type="component" value="Chromosome"/>
</dbReference>
<dbReference type="CDD" id="cd02440">
    <property type="entry name" value="AdoMet_MTases"/>
    <property type="match status" value="1"/>
</dbReference>
<keyword evidence="2" id="KW-0489">Methyltransferase</keyword>
<dbReference type="InterPro" id="IPR029063">
    <property type="entry name" value="SAM-dependent_MTases_sf"/>
</dbReference>
<dbReference type="SUPFAM" id="SSF53335">
    <property type="entry name" value="S-adenosyl-L-methionine-dependent methyltransferases"/>
    <property type="match status" value="1"/>
</dbReference>
<dbReference type="InterPro" id="IPR025714">
    <property type="entry name" value="Methyltranfer_dom"/>
</dbReference>
<dbReference type="AlphaFoldDB" id="A0A6M4H020"/>